<keyword evidence="3" id="KW-1185">Reference proteome</keyword>
<dbReference type="RefSeq" id="WP_141448086.1">
    <property type="nucleotide sequence ID" value="NZ_CP041217.1"/>
</dbReference>
<reference evidence="2 3" key="1">
    <citation type="submission" date="2019-06" db="EMBL/GenBank/DDBJ databases">
        <title>Saccharibacillus brassicae sp. nov., an endophytic bacterium isolated from Chinese cabbage seeds (Brassica pekinensis).</title>
        <authorList>
            <person name="Jiang L."/>
            <person name="Lee J."/>
            <person name="Kim S.W."/>
        </authorList>
    </citation>
    <scope>NUCLEOTIDE SEQUENCE [LARGE SCALE GENOMIC DNA]</scope>
    <source>
        <strain evidence="3">KCTC 43072 / ATSA2</strain>
    </source>
</reference>
<name>A0A4Y6UYV9_SACBS</name>
<keyword evidence="1" id="KW-0472">Membrane</keyword>
<evidence type="ECO:0000256" key="1">
    <source>
        <dbReference type="SAM" id="Phobius"/>
    </source>
</evidence>
<dbReference type="OrthoDB" id="9769590at2"/>
<dbReference type="PANTHER" id="PTHR38442:SF1">
    <property type="entry name" value="INNER MEMBRANE PROTEIN"/>
    <property type="match status" value="1"/>
</dbReference>
<feature type="transmembrane region" description="Helical" evidence="1">
    <location>
        <begin position="31"/>
        <end position="55"/>
    </location>
</feature>
<keyword evidence="1" id="KW-1133">Transmembrane helix</keyword>
<accession>A0A4Y6UYV9</accession>
<dbReference type="InterPro" id="IPR007383">
    <property type="entry name" value="DUF445"/>
</dbReference>
<feature type="transmembrane region" description="Helical" evidence="1">
    <location>
        <begin position="7"/>
        <end position="25"/>
    </location>
</feature>
<gene>
    <name evidence="2" type="ORF">FFV09_12230</name>
</gene>
<organism evidence="2 3">
    <name type="scientific">Saccharibacillus brassicae</name>
    <dbReference type="NCBI Taxonomy" id="2583377"/>
    <lineage>
        <taxon>Bacteria</taxon>
        <taxon>Bacillati</taxon>
        <taxon>Bacillota</taxon>
        <taxon>Bacilli</taxon>
        <taxon>Bacillales</taxon>
        <taxon>Paenibacillaceae</taxon>
        <taxon>Saccharibacillus</taxon>
    </lineage>
</organism>
<evidence type="ECO:0000313" key="2">
    <source>
        <dbReference type="EMBL" id="QDH21541.1"/>
    </source>
</evidence>
<keyword evidence="1" id="KW-0812">Transmembrane</keyword>
<dbReference type="Pfam" id="PF04286">
    <property type="entry name" value="DUF445"/>
    <property type="match status" value="1"/>
</dbReference>
<sequence length="413" mass="45934">MGSKNLAGISLIVMAAGFVISLFLPENVWTFLLIGGFEAGLVGGLADWFAVTALFRHPLGIPIPHTSLLLKNKSRIVESLVSAMETQLLNKESIIRQLRKLNLIHSASRMLTRLMARKRTRLQVLDYAAEAIAKLPLDKAVEPVREAAENYIRGMDAAGLADRALTKVLNDSYEIKLFDYALGEARAWAARPETKDTMGTLAMEQLSNAKVGGFTGFAFQAFAGMVNEDKLGSMIQTMLVAGIDSLLDPYGEQRLAILREVRVKLFEAVGDEEKLEYVRGQVLEVLHEEATAAFIRENLEKLREFALAKTEEERVNGGRIVFRLYAAAVRGIASDPERIEMWEEKTRGAIVQLAESNHYRIGQLVRDNVDRMDDAQLVEMLEDKIGKDLQWIRVNGAVCGFLVGIVLSVIQLF</sequence>
<proteinExistence type="predicted"/>
<evidence type="ECO:0000313" key="3">
    <source>
        <dbReference type="Proteomes" id="UP000316968"/>
    </source>
</evidence>
<dbReference type="PANTHER" id="PTHR38442">
    <property type="entry name" value="INNER MEMBRANE PROTEIN-RELATED"/>
    <property type="match status" value="1"/>
</dbReference>
<dbReference type="Proteomes" id="UP000316968">
    <property type="component" value="Chromosome"/>
</dbReference>
<dbReference type="KEGG" id="saca:FFV09_12230"/>
<protein>
    <submittedName>
        <fullName evidence="2">DUF445 domain-containing protein</fullName>
    </submittedName>
</protein>
<dbReference type="GO" id="GO:0005886">
    <property type="term" value="C:plasma membrane"/>
    <property type="evidence" value="ECO:0007669"/>
    <property type="project" value="TreeGrafter"/>
</dbReference>
<dbReference type="EMBL" id="CP041217">
    <property type="protein sequence ID" value="QDH21541.1"/>
    <property type="molecule type" value="Genomic_DNA"/>
</dbReference>
<dbReference type="AlphaFoldDB" id="A0A4Y6UYV9"/>